<dbReference type="PANTHER" id="PTHR43625">
    <property type="entry name" value="AFLATOXIN B1 ALDEHYDE REDUCTASE"/>
    <property type="match status" value="1"/>
</dbReference>
<proteinExistence type="predicted"/>
<keyword evidence="1" id="KW-0560">Oxidoreductase</keyword>
<dbReference type="InterPro" id="IPR036812">
    <property type="entry name" value="NAD(P)_OxRdtase_dom_sf"/>
</dbReference>
<organism evidence="3">
    <name type="scientific">uncultured Nocardioidaceae bacterium</name>
    <dbReference type="NCBI Taxonomy" id="253824"/>
    <lineage>
        <taxon>Bacteria</taxon>
        <taxon>Bacillati</taxon>
        <taxon>Actinomycetota</taxon>
        <taxon>Actinomycetes</taxon>
        <taxon>Propionibacteriales</taxon>
        <taxon>Nocardioidaceae</taxon>
        <taxon>environmental samples</taxon>
    </lineage>
</organism>
<dbReference type="SUPFAM" id="SSF51430">
    <property type="entry name" value="NAD(P)-linked oxidoreductase"/>
    <property type="match status" value="1"/>
</dbReference>
<dbReference type="Pfam" id="PF00248">
    <property type="entry name" value="Aldo_ket_red"/>
    <property type="match status" value="1"/>
</dbReference>
<dbReference type="GO" id="GO:0016491">
    <property type="term" value="F:oxidoreductase activity"/>
    <property type="evidence" value="ECO:0007669"/>
    <property type="project" value="UniProtKB-KW"/>
</dbReference>
<accession>A0A6J4M8C8</accession>
<dbReference type="CDD" id="cd19088">
    <property type="entry name" value="AKR_AKR13B1"/>
    <property type="match status" value="1"/>
</dbReference>
<dbReference type="InterPro" id="IPR023210">
    <property type="entry name" value="NADP_OxRdtase_dom"/>
</dbReference>
<gene>
    <name evidence="3" type="ORF">AVDCRST_MAG72-1541</name>
</gene>
<evidence type="ECO:0000259" key="2">
    <source>
        <dbReference type="Pfam" id="PF00248"/>
    </source>
</evidence>
<sequence>MQQRRVGDIEVSAIGLGGMPMSVRETNDVALGIRTVHRALDEGVTLIDTADVYTPDDAPLGHNEEVIAKALSSYGAAADDVLVATKGGMTRDGADWGTDGRPEALRAACEGSLRRLGVDAIGLYQHHRPDPEVPYAETMGGLKQLLDDGLIIRAGISNADPDQIRVAADVLGDGLVSVQNEFSPKYRDSEPELALCADLGIAFLPWSPLGGMSQAGELGDRFGVFAEVAKRYDVSAQQVCLAWQLAKSPVVLPIPGASRPESIADSVRAVELSLEPEDLEALDAA</sequence>
<name>A0A6J4M8C8_9ACTN</name>
<evidence type="ECO:0000256" key="1">
    <source>
        <dbReference type="ARBA" id="ARBA00023002"/>
    </source>
</evidence>
<dbReference type="PANTHER" id="PTHR43625:SF40">
    <property type="entry name" value="ALDO-KETO REDUCTASE YAKC [NADP(+)]"/>
    <property type="match status" value="1"/>
</dbReference>
<dbReference type="EMBL" id="CADCUJ010000068">
    <property type="protein sequence ID" value="CAA9352688.1"/>
    <property type="molecule type" value="Genomic_DNA"/>
</dbReference>
<evidence type="ECO:0000313" key="3">
    <source>
        <dbReference type="EMBL" id="CAA9352688.1"/>
    </source>
</evidence>
<reference evidence="3" key="1">
    <citation type="submission" date="2020-02" db="EMBL/GenBank/DDBJ databases">
        <authorList>
            <person name="Meier V. D."/>
        </authorList>
    </citation>
    <scope>NUCLEOTIDE SEQUENCE</scope>
    <source>
        <strain evidence="3">AVDCRST_MAG72</strain>
    </source>
</reference>
<protein>
    <submittedName>
        <fullName evidence="3">Oxidoreductase</fullName>
    </submittedName>
</protein>
<dbReference type="Gene3D" id="3.20.20.100">
    <property type="entry name" value="NADP-dependent oxidoreductase domain"/>
    <property type="match status" value="1"/>
</dbReference>
<dbReference type="InterPro" id="IPR050791">
    <property type="entry name" value="Aldo-Keto_reductase"/>
</dbReference>
<dbReference type="AlphaFoldDB" id="A0A6J4M8C8"/>
<feature type="domain" description="NADP-dependent oxidoreductase" evidence="2">
    <location>
        <begin position="14"/>
        <end position="284"/>
    </location>
</feature>
<dbReference type="GO" id="GO:0005737">
    <property type="term" value="C:cytoplasm"/>
    <property type="evidence" value="ECO:0007669"/>
    <property type="project" value="TreeGrafter"/>
</dbReference>